<reference evidence="12" key="1">
    <citation type="submission" date="2023-03" db="EMBL/GenBank/DDBJ databases">
        <title>Chromosome-scale reference genome and RAD-based genetic map of yellow starthistle (Centaurea solstitialis) reveal putative structural variation and QTLs associated with invader traits.</title>
        <authorList>
            <person name="Reatini B."/>
            <person name="Cang F.A."/>
            <person name="Jiang Q."/>
            <person name="Mckibben M.T.W."/>
            <person name="Barker M.S."/>
            <person name="Rieseberg L.H."/>
            <person name="Dlugosch K.M."/>
        </authorList>
    </citation>
    <scope>NUCLEOTIDE SEQUENCE</scope>
    <source>
        <strain evidence="12">CAN-66</strain>
        <tissue evidence="12">Leaf</tissue>
    </source>
</reference>
<dbReference type="FunFam" id="1.20.1540.10:FF:000019">
    <property type="entry name" value="RHOMBOID-like protein"/>
    <property type="match status" value="1"/>
</dbReference>
<dbReference type="Proteomes" id="UP001172457">
    <property type="component" value="Chromosome 1"/>
</dbReference>
<dbReference type="Gene3D" id="1.20.1540.10">
    <property type="entry name" value="Rhomboid-like"/>
    <property type="match status" value="1"/>
</dbReference>
<evidence type="ECO:0000313" key="12">
    <source>
        <dbReference type="EMBL" id="KAJ9565417.1"/>
    </source>
</evidence>
<dbReference type="PANTHER" id="PTHR22936">
    <property type="entry name" value="RHOMBOID-RELATED"/>
    <property type="match status" value="1"/>
</dbReference>
<feature type="transmembrane region" description="Helical" evidence="9">
    <location>
        <begin position="228"/>
        <end position="246"/>
    </location>
</feature>
<evidence type="ECO:0000256" key="5">
    <source>
        <dbReference type="ARBA" id="ARBA00022801"/>
    </source>
</evidence>
<accession>A0AA38WLP0</accession>
<evidence type="ECO:0000256" key="1">
    <source>
        <dbReference type="ARBA" id="ARBA00000156"/>
    </source>
</evidence>
<organism evidence="12 13">
    <name type="scientific">Centaurea solstitialis</name>
    <name type="common">yellow star-thistle</name>
    <dbReference type="NCBI Taxonomy" id="347529"/>
    <lineage>
        <taxon>Eukaryota</taxon>
        <taxon>Viridiplantae</taxon>
        <taxon>Streptophyta</taxon>
        <taxon>Embryophyta</taxon>
        <taxon>Tracheophyta</taxon>
        <taxon>Spermatophyta</taxon>
        <taxon>Magnoliopsida</taxon>
        <taxon>eudicotyledons</taxon>
        <taxon>Gunneridae</taxon>
        <taxon>Pentapetalae</taxon>
        <taxon>asterids</taxon>
        <taxon>campanulids</taxon>
        <taxon>Asterales</taxon>
        <taxon>Asteraceae</taxon>
        <taxon>Carduoideae</taxon>
        <taxon>Cardueae</taxon>
        <taxon>Centaureinae</taxon>
        <taxon>Centaurea</taxon>
    </lineage>
</organism>
<evidence type="ECO:0000256" key="4">
    <source>
        <dbReference type="ARBA" id="ARBA00022692"/>
    </source>
</evidence>
<dbReference type="EMBL" id="JARYMX010000001">
    <property type="protein sequence ID" value="KAJ9565417.1"/>
    <property type="molecule type" value="Genomic_DNA"/>
</dbReference>
<keyword evidence="7 9" id="KW-1133">Transmembrane helix</keyword>
<keyword evidence="8 9" id="KW-0472">Membrane</keyword>
<dbReference type="EC" id="3.4.21.105" evidence="9"/>
<comment type="function">
    <text evidence="9">Serine protease involved in intramembrane proteolysis.</text>
</comment>
<keyword evidence="6 9" id="KW-0720">Serine protease</keyword>
<comment type="subcellular location">
    <subcellularLocation>
        <location evidence="2 9">Membrane</location>
        <topology evidence="2 9">Multi-pass membrane protein</topology>
    </subcellularLocation>
</comment>
<dbReference type="GO" id="GO:0005794">
    <property type="term" value="C:Golgi apparatus"/>
    <property type="evidence" value="ECO:0007669"/>
    <property type="project" value="UniProtKB-ARBA"/>
</dbReference>
<dbReference type="Pfam" id="PF01694">
    <property type="entry name" value="Rhomboid"/>
    <property type="match status" value="1"/>
</dbReference>
<feature type="transmembrane region" description="Helical" evidence="9">
    <location>
        <begin position="203"/>
        <end position="222"/>
    </location>
</feature>
<comment type="similarity">
    <text evidence="3 9">Belongs to the peptidase S54 family.</text>
</comment>
<feature type="transmembrane region" description="Helical" evidence="9">
    <location>
        <begin position="273"/>
        <end position="298"/>
    </location>
</feature>
<evidence type="ECO:0000256" key="7">
    <source>
        <dbReference type="ARBA" id="ARBA00022989"/>
    </source>
</evidence>
<protein>
    <recommendedName>
        <fullName evidence="9">RHOMBOID-like protein</fullName>
        <ecNumber evidence="9">3.4.21.105</ecNumber>
    </recommendedName>
</protein>
<keyword evidence="9" id="KW-0645">Protease</keyword>
<feature type="transmembrane region" description="Helical" evidence="9">
    <location>
        <begin position="146"/>
        <end position="169"/>
    </location>
</feature>
<evidence type="ECO:0000256" key="10">
    <source>
        <dbReference type="SAM" id="MobiDB-lite"/>
    </source>
</evidence>
<dbReference type="GO" id="GO:0016020">
    <property type="term" value="C:membrane"/>
    <property type="evidence" value="ECO:0007669"/>
    <property type="project" value="UniProtKB-SubCell"/>
</dbReference>
<dbReference type="PANTHER" id="PTHR22936:SF104">
    <property type="entry name" value="PEPTIDASE S54, RHOMBOID, RHOMBOID-LIKE SUPERFAMILY"/>
    <property type="match status" value="1"/>
</dbReference>
<gene>
    <name evidence="12" type="ORF">OSB04_001383</name>
</gene>
<dbReference type="InterPro" id="IPR022764">
    <property type="entry name" value="Peptidase_S54_rhomboid_dom"/>
</dbReference>
<comment type="caution">
    <text evidence="12">The sequence shown here is derived from an EMBL/GenBank/DDBJ whole genome shotgun (WGS) entry which is preliminary data.</text>
</comment>
<dbReference type="SUPFAM" id="SSF144091">
    <property type="entry name" value="Rhomboid-like"/>
    <property type="match status" value="1"/>
</dbReference>
<proteinExistence type="inferred from homology"/>
<evidence type="ECO:0000256" key="9">
    <source>
        <dbReference type="RuleBase" id="RU362115"/>
    </source>
</evidence>
<feature type="transmembrane region" description="Helical" evidence="9">
    <location>
        <begin position="175"/>
        <end position="196"/>
    </location>
</feature>
<feature type="region of interest" description="Disordered" evidence="10">
    <location>
        <begin position="1"/>
        <end position="23"/>
    </location>
</feature>
<keyword evidence="13" id="KW-1185">Reference proteome</keyword>
<name>A0AA38WLP0_9ASTR</name>
<dbReference type="GO" id="GO:0004252">
    <property type="term" value="F:serine-type endopeptidase activity"/>
    <property type="evidence" value="ECO:0007669"/>
    <property type="project" value="InterPro"/>
</dbReference>
<dbReference type="AlphaFoldDB" id="A0AA38WLP0"/>
<comment type="caution">
    <text evidence="9">Lacks conserved residue(s) required for the propagation of feature annotation.</text>
</comment>
<feature type="transmembrane region" description="Helical" evidence="9">
    <location>
        <begin position="113"/>
        <end position="134"/>
    </location>
</feature>
<evidence type="ECO:0000256" key="6">
    <source>
        <dbReference type="ARBA" id="ARBA00022825"/>
    </source>
</evidence>
<keyword evidence="5 9" id="KW-0378">Hydrolase</keyword>
<feature type="domain" description="Peptidase S54 rhomboid" evidence="11">
    <location>
        <begin position="104"/>
        <end position="245"/>
    </location>
</feature>
<dbReference type="InterPro" id="IPR002610">
    <property type="entry name" value="Peptidase_S54_rhomboid-like"/>
</dbReference>
<dbReference type="GO" id="GO:0006508">
    <property type="term" value="P:proteolysis"/>
    <property type="evidence" value="ECO:0007669"/>
    <property type="project" value="UniProtKB-KW"/>
</dbReference>
<evidence type="ECO:0000313" key="13">
    <source>
        <dbReference type="Proteomes" id="UP001172457"/>
    </source>
</evidence>
<sequence>MVGNNSHGRIEIKVHSIPPPPPPPLFRSPRQWHPWLIPCSSTSTSSSSLSPCTSTTAPPIPTLASGPKYFNVSLSKMSARTPFSALLPPQRMGALDADKVIQERQQWRILTCMWLHAGVFHIFANMLSLLSVGIRLEQEFGFRCFPVVRIGSVYILSGIGGSLLSAVFIRRTISVGASGALFGLLGAMLSELLTNWKIYTNKFAALTTLILMILINLMVGMLPHLDNFAHIGGFVTGFLLGFILLIKPHFHWVNQGVGPFDYYSRPMRKRYKIYQYIFFVLSMIALLAMFTIGFVLLFRKVDANDYCSWCHYLTCIPTALWSCDPQCNVSTRSGNQLDLTCLNNGKSKSYMLPDGNDM</sequence>
<evidence type="ECO:0000259" key="11">
    <source>
        <dbReference type="Pfam" id="PF01694"/>
    </source>
</evidence>
<evidence type="ECO:0000256" key="8">
    <source>
        <dbReference type="ARBA" id="ARBA00023136"/>
    </source>
</evidence>
<dbReference type="InterPro" id="IPR035952">
    <property type="entry name" value="Rhomboid-like_sf"/>
</dbReference>
<evidence type="ECO:0000256" key="3">
    <source>
        <dbReference type="ARBA" id="ARBA00009045"/>
    </source>
</evidence>
<evidence type="ECO:0000256" key="2">
    <source>
        <dbReference type="ARBA" id="ARBA00004141"/>
    </source>
</evidence>
<keyword evidence="4 9" id="KW-0812">Transmembrane</keyword>
<feature type="non-terminal residue" evidence="12">
    <location>
        <position position="358"/>
    </location>
</feature>
<comment type="catalytic activity">
    <reaction evidence="1 9">
        <text>Cleaves type-1 transmembrane domains using a catalytic dyad composed of serine and histidine that are contributed by different transmembrane domains.</text>
        <dbReference type="EC" id="3.4.21.105"/>
    </reaction>
</comment>